<reference evidence="2" key="1">
    <citation type="journal article" date="2021" name="Sci. Rep.">
        <title>Diploid genomic architecture of Nitzschia inconspicua, an elite biomass production diatom.</title>
        <authorList>
            <person name="Oliver A."/>
            <person name="Podell S."/>
            <person name="Pinowska A."/>
            <person name="Traller J.C."/>
            <person name="Smith S.R."/>
            <person name="McClure R."/>
            <person name="Beliaev A."/>
            <person name="Bohutskyi P."/>
            <person name="Hill E.A."/>
            <person name="Rabines A."/>
            <person name="Zheng H."/>
            <person name="Allen L.Z."/>
            <person name="Kuo A."/>
            <person name="Grigoriev I.V."/>
            <person name="Allen A.E."/>
            <person name="Hazlebeck D."/>
            <person name="Allen E.E."/>
        </authorList>
    </citation>
    <scope>NUCLEOTIDE SEQUENCE</scope>
    <source>
        <strain evidence="2">Hildebrandi</strain>
    </source>
</reference>
<proteinExistence type="predicted"/>
<dbReference type="Proteomes" id="UP000693970">
    <property type="component" value="Unassembled WGS sequence"/>
</dbReference>
<reference evidence="2" key="2">
    <citation type="submission" date="2021-04" db="EMBL/GenBank/DDBJ databases">
        <authorList>
            <person name="Podell S."/>
        </authorList>
    </citation>
    <scope>NUCLEOTIDE SEQUENCE</scope>
    <source>
        <strain evidence="2">Hildebrandi</strain>
    </source>
</reference>
<protein>
    <submittedName>
        <fullName evidence="2">Uncharacterized protein</fullName>
    </submittedName>
</protein>
<evidence type="ECO:0000313" key="2">
    <source>
        <dbReference type="EMBL" id="KAG7346721.1"/>
    </source>
</evidence>
<comment type="caution">
    <text evidence="2">The sequence shown here is derived from an EMBL/GenBank/DDBJ whole genome shotgun (WGS) entry which is preliminary data.</text>
</comment>
<accession>A0A9K3PH90</accession>
<sequence>MQRSNNKKPIAPSAERIKGSSVISQEQINKTLDSMMWGSADLDDILAAESVPSASRRDSTRSTTSRRDSNESVPKSRRTSN</sequence>
<feature type="region of interest" description="Disordered" evidence="1">
    <location>
        <begin position="48"/>
        <end position="81"/>
    </location>
</feature>
<dbReference type="AlphaFoldDB" id="A0A9K3PH90"/>
<evidence type="ECO:0000256" key="1">
    <source>
        <dbReference type="SAM" id="MobiDB-lite"/>
    </source>
</evidence>
<name>A0A9K3PH90_9STRA</name>
<feature type="region of interest" description="Disordered" evidence="1">
    <location>
        <begin position="1"/>
        <end position="24"/>
    </location>
</feature>
<dbReference type="EMBL" id="JAGRRH010000021">
    <property type="protein sequence ID" value="KAG7346721.1"/>
    <property type="molecule type" value="Genomic_DNA"/>
</dbReference>
<evidence type="ECO:0000313" key="3">
    <source>
        <dbReference type="Proteomes" id="UP000693970"/>
    </source>
</evidence>
<feature type="compositionally biased region" description="Basic and acidic residues" evidence="1">
    <location>
        <begin position="55"/>
        <end position="70"/>
    </location>
</feature>
<gene>
    <name evidence="2" type="ORF">IV203_005790</name>
</gene>
<organism evidence="2 3">
    <name type="scientific">Nitzschia inconspicua</name>
    <dbReference type="NCBI Taxonomy" id="303405"/>
    <lineage>
        <taxon>Eukaryota</taxon>
        <taxon>Sar</taxon>
        <taxon>Stramenopiles</taxon>
        <taxon>Ochrophyta</taxon>
        <taxon>Bacillariophyta</taxon>
        <taxon>Bacillariophyceae</taxon>
        <taxon>Bacillariophycidae</taxon>
        <taxon>Bacillariales</taxon>
        <taxon>Bacillariaceae</taxon>
        <taxon>Nitzschia</taxon>
    </lineage>
</organism>
<keyword evidence="3" id="KW-1185">Reference proteome</keyword>